<sequence>MEECIYKRQIVKASTSKRIHTKAKKDNWFTQQELKDLYVFYITKTPLQNAQNIEEKSLRQIVEKLPNAIASIHLQDDLLKDTKKNLNRNLN</sequence>
<protein>
    <submittedName>
        <fullName evidence="2">Uncharacterized protein</fullName>
    </submittedName>
</protein>
<organism evidence="1 2">
    <name type="scientific">Panagrolaimus davidi</name>
    <dbReference type="NCBI Taxonomy" id="227884"/>
    <lineage>
        <taxon>Eukaryota</taxon>
        <taxon>Metazoa</taxon>
        <taxon>Ecdysozoa</taxon>
        <taxon>Nematoda</taxon>
        <taxon>Chromadorea</taxon>
        <taxon>Rhabditida</taxon>
        <taxon>Tylenchina</taxon>
        <taxon>Panagrolaimomorpha</taxon>
        <taxon>Panagrolaimoidea</taxon>
        <taxon>Panagrolaimidae</taxon>
        <taxon>Panagrolaimus</taxon>
    </lineage>
</organism>
<proteinExistence type="predicted"/>
<reference evidence="2" key="1">
    <citation type="submission" date="2022-11" db="UniProtKB">
        <authorList>
            <consortium name="WormBaseParasite"/>
        </authorList>
    </citation>
    <scope>IDENTIFICATION</scope>
</reference>
<accession>A0A914QKD9</accession>
<dbReference type="WBParaSite" id="PDA_v2.g3991.t1">
    <property type="protein sequence ID" value="PDA_v2.g3991.t1"/>
    <property type="gene ID" value="PDA_v2.g3991"/>
</dbReference>
<dbReference type="AlphaFoldDB" id="A0A914QKD9"/>
<keyword evidence="1" id="KW-1185">Reference proteome</keyword>
<name>A0A914QKD9_9BILA</name>
<evidence type="ECO:0000313" key="2">
    <source>
        <dbReference type="WBParaSite" id="PDA_v2.g3991.t1"/>
    </source>
</evidence>
<dbReference type="Proteomes" id="UP000887578">
    <property type="component" value="Unplaced"/>
</dbReference>
<evidence type="ECO:0000313" key="1">
    <source>
        <dbReference type="Proteomes" id="UP000887578"/>
    </source>
</evidence>